<dbReference type="Proteomes" id="UP000235786">
    <property type="component" value="Unassembled WGS sequence"/>
</dbReference>
<dbReference type="AlphaFoldDB" id="A0A2J6S7E5"/>
<name>A0A2J6S7E5_HYAVF</name>
<protein>
    <submittedName>
        <fullName evidence="4">Inosine monophosphate dehydrogenase</fullName>
    </submittedName>
</protein>
<evidence type="ECO:0000256" key="2">
    <source>
        <dbReference type="ARBA" id="ARBA00022643"/>
    </source>
</evidence>
<dbReference type="OrthoDB" id="2349068at2759"/>
<keyword evidence="1" id="KW-0285">Flavoprotein</keyword>
<sequence length="361" mass="38192">MAPPIQQTITRLISHYPWTTSPLIIGAPMKVIASPKLAVAVSSAGGLGFIGPGASPSDLSPSLQEASNLISSSPSLSKIAKEEGLLPVGVGFQTWAGDLSVASQVLEKFKPSAVWLFAPRHGQKELDEWTKGIRSVSKGTKIWIQVPSVGDAVAAAESEERPDVLVVQGADAGGHSRSKGAGIITLLPEVYDAVNGGVESEKQIPLIAAGGIIEERGAAAAMVLGAAGVAMGTRFLASREATINRGYQKHVVEAGDGGQKTVRTQLYNWLRGERNWPAGWDARGLANESWRDHEEGVEFDKNQELYAEAAKKGEEGWGERGRMATYAGTGIGLVREVKGAGEIVAEVRDGIRKVIRASNEL</sequence>
<evidence type="ECO:0000313" key="5">
    <source>
        <dbReference type="Proteomes" id="UP000235786"/>
    </source>
</evidence>
<dbReference type="GO" id="GO:0018580">
    <property type="term" value="F:nitronate monooxygenase activity"/>
    <property type="evidence" value="ECO:0007669"/>
    <property type="project" value="InterPro"/>
</dbReference>
<evidence type="ECO:0000256" key="3">
    <source>
        <dbReference type="ARBA" id="ARBA00023002"/>
    </source>
</evidence>
<dbReference type="Gene3D" id="3.20.20.70">
    <property type="entry name" value="Aldolase class I"/>
    <property type="match status" value="1"/>
</dbReference>
<dbReference type="STRING" id="1149755.A0A2J6S7E5"/>
<dbReference type="CDD" id="cd04730">
    <property type="entry name" value="NPD_like"/>
    <property type="match status" value="1"/>
</dbReference>
<dbReference type="InterPro" id="IPR013785">
    <property type="entry name" value="Aldolase_TIM"/>
</dbReference>
<evidence type="ECO:0000313" key="4">
    <source>
        <dbReference type="EMBL" id="PMD46666.1"/>
    </source>
</evidence>
<dbReference type="PANTHER" id="PTHR32332">
    <property type="entry name" value="2-NITROPROPANE DIOXYGENASE"/>
    <property type="match status" value="1"/>
</dbReference>
<keyword evidence="3" id="KW-0560">Oxidoreductase</keyword>
<dbReference type="InterPro" id="IPR004136">
    <property type="entry name" value="NMO"/>
</dbReference>
<dbReference type="Pfam" id="PF03060">
    <property type="entry name" value="NMO"/>
    <property type="match status" value="1"/>
</dbReference>
<accession>A0A2J6S7E5</accession>
<gene>
    <name evidence="4" type="ORF">L207DRAFT_507561</name>
</gene>
<reference evidence="4 5" key="1">
    <citation type="submission" date="2016-04" db="EMBL/GenBank/DDBJ databases">
        <title>A degradative enzymes factory behind the ericoid mycorrhizal symbiosis.</title>
        <authorList>
            <consortium name="DOE Joint Genome Institute"/>
            <person name="Martino E."/>
            <person name="Morin E."/>
            <person name="Grelet G."/>
            <person name="Kuo A."/>
            <person name="Kohler A."/>
            <person name="Daghino S."/>
            <person name="Barry K."/>
            <person name="Choi C."/>
            <person name="Cichocki N."/>
            <person name="Clum A."/>
            <person name="Copeland A."/>
            <person name="Hainaut M."/>
            <person name="Haridas S."/>
            <person name="Labutti K."/>
            <person name="Lindquist E."/>
            <person name="Lipzen A."/>
            <person name="Khouja H.-R."/>
            <person name="Murat C."/>
            <person name="Ohm R."/>
            <person name="Olson A."/>
            <person name="Spatafora J."/>
            <person name="Veneault-Fourrey C."/>
            <person name="Henrissat B."/>
            <person name="Grigoriev I."/>
            <person name="Martin F."/>
            <person name="Perotto S."/>
        </authorList>
    </citation>
    <scope>NUCLEOTIDE SEQUENCE [LARGE SCALE GENOMIC DNA]</scope>
    <source>
        <strain evidence="4 5">F</strain>
    </source>
</reference>
<evidence type="ECO:0000256" key="1">
    <source>
        <dbReference type="ARBA" id="ARBA00022630"/>
    </source>
</evidence>
<dbReference type="SUPFAM" id="SSF51412">
    <property type="entry name" value="Inosine monophosphate dehydrogenase (IMPDH)"/>
    <property type="match status" value="1"/>
</dbReference>
<proteinExistence type="predicted"/>
<organism evidence="4 5">
    <name type="scientific">Hyaloscypha variabilis (strain UAMH 11265 / GT02V1 / F)</name>
    <name type="common">Meliniomyces variabilis</name>
    <dbReference type="NCBI Taxonomy" id="1149755"/>
    <lineage>
        <taxon>Eukaryota</taxon>
        <taxon>Fungi</taxon>
        <taxon>Dikarya</taxon>
        <taxon>Ascomycota</taxon>
        <taxon>Pezizomycotina</taxon>
        <taxon>Leotiomycetes</taxon>
        <taxon>Helotiales</taxon>
        <taxon>Hyaloscyphaceae</taxon>
        <taxon>Hyaloscypha</taxon>
        <taxon>Hyaloscypha variabilis</taxon>
    </lineage>
</organism>
<keyword evidence="2" id="KW-0288">FMN</keyword>
<keyword evidence="5" id="KW-1185">Reference proteome</keyword>
<dbReference type="EMBL" id="KZ613939">
    <property type="protein sequence ID" value="PMD46666.1"/>
    <property type="molecule type" value="Genomic_DNA"/>
</dbReference>
<dbReference type="PANTHER" id="PTHR32332:SF34">
    <property type="entry name" value="2-NITROPROPANE DIOXYGENASE FAMILY, PUTATIVE-RELATED"/>
    <property type="match status" value="1"/>
</dbReference>